<evidence type="ECO:0000313" key="2">
    <source>
        <dbReference type="EMBL" id="SFS97665.1"/>
    </source>
</evidence>
<accession>A0A1I6U8C6</accession>
<organism evidence="2 3">
    <name type="scientific">Sphingobacterium wenxiniae</name>
    <dbReference type="NCBI Taxonomy" id="683125"/>
    <lineage>
        <taxon>Bacteria</taxon>
        <taxon>Pseudomonadati</taxon>
        <taxon>Bacteroidota</taxon>
        <taxon>Sphingobacteriia</taxon>
        <taxon>Sphingobacteriales</taxon>
        <taxon>Sphingobacteriaceae</taxon>
        <taxon>Sphingobacterium</taxon>
    </lineage>
</organism>
<dbReference type="GO" id="GO:0016740">
    <property type="term" value="F:transferase activity"/>
    <property type="evidence" value="ECO:0007669"/>
    <property type="project" value="UniProtKB-KW"/>
</dbReference>
<dbReference type="STRING" id="683125.SAMN05660206_10849"/>
<dbReference type="Proteomes" id="UP000198785">
    <property type="component" value="Unassembled WGS sequence"/>
</dbReference>
<keyword evidence="3" id="KW-1185">Reference proteome</keyword>
<dbReference type="EMBL" id="FOZZ01000008">
    <property type="protein sequence ID" value="SFS97665.1"/>
    <property type="molecule type" value="Genomic_DNA"/>
</dbReference>
<evidence type="ECO:0000313" key="3">
    <source>
        <dbReference type="Proteomes" id="UP000198785"/>
    </source>
</evidence>
<dbReference type="SUPFAM" id="SSF53448">
    <property type="entry name" value="Nucleotide-diphospho-sugar transferases"/>
    <property type="match status" value="1"/>
</dbReference>
<dbReference type="InterPro" id="IPR001173">
    <property type="entry name" value="Glyco_trans_2-like"/>
</dbReference>
<proteinExistence type="predicted"/>
<name>A0A1I6U8C6_9SPHI</name>
<keyword evidence="2" id="KW-0808">Transferase</keyword>
<reference evidence="2 3" key="1">
    <citation type="submission" date="2016-10" db="EMBL/GenBank/DDBJ databases">
        <authorList>
            <person name="de Groot N.N."/>
        </authorList>
    </citation>
    <scope>NUCLEOTIDE SEQUENCE [LARGE SCALE GENOMIC DNA]</scope>
    <source>
        <strain evidence="2 3">DSM 22789</strain>
    </source>
</reference>
<protein>
    <submittedName>
        <fullName evidence="2">Glycosyl transferase family 2</fullName>
    </submittedName>
</protein>
<sequence length="259" mass="30507">MDENILTILISTMNEGIKKVENVVEYRHPLVEYLIIHQNPKGIEVPETLFREDINIIERDETGLSKSRNTGLDSCRTKYAVIADDDVRYFKDSFETILNKMENGNYDVLLFKIKTNPEEPEYKNYPRSDYTLNNGFKHWFSSIEIVIRTEAINKYNLRFDEKFGLGTKLKKGEEEVFISDCMKAGLRCGYINEYIVSHPYESTGKKKESMIEKEIFFGALDRRTSNFRISARRCLSYCIRPYYAIRDFVYLIGYLSHRR</sequence>
<dbReference type="Gene3D" id="3.90.550.10">
    <property type="entry name" value="Spore Coat Polysaccharide Biosynthesis Protein SpsA, Chain A"/>
    <property type="match status" value="1"/>
</dbReference>
<feature type="domain" description="Glycosyltransferase 2-like" evidence="1">
    <location>
        <begin position="22"/>
        <end position="127"/>
    </location>
</feature>
<dbReference type="CDD" id="cd00761">
    <property type="entry name" value="Glyco_tranf_GTA_type"/>
    <property type="match status" value="1"/>
</dbReference>
<evidence type="ECO:0000259" key="1">
    <source>
        <dbReference type="Pfam" id="PF00535"/>
    </source>
</evidence>
<dbReference type="RefSeq" id="WP_093366238.1">
    <property type="nucleotide sequence ID" value="NZ_FOZZ01000008.1"/>
</dbReference>
<dbReference type="OrthoDB" id="9778406at2"/>
<dbReference type="InterPro" id="IPR029044">
    <property type="entry name" value="Nucleotide-diphossugar_trans"/>
</dbReference>
<gene>
    <name evidence="2" type="ORF">SAMN05660206_10849</name>
</gene>
<dbReference type="AlphaFoldDB" id="A0A1I6U8C6"/>
<dbReference type="Pfam" id="PF00535">
    <property type="entry name" value="Glycos_transf_2"/>
    <property type="match status" value="1"/>
</dbReference>